<dbReference type="PANTHER" id="PTHR24015">
    <property type="entry name" value="OS07G0578800 PROTEIN-RELATED"/>
    <property type="match status" value="1"/>
</dbReference>
<evidence type="ECO:0000256" key="1">
    <source>
        <dbReference type="ARBA" id="ARBA00022737"/>
    </source>
</evidence>
<feature type="repeat" description="PPR" evidence="2">
    <location>
        <begin position="326"/>
        <end position="360"/>
    </location>
</feature>
<sequence length="734" mass="83725">MFCSKCSLTVRCVFLPLNEISTFITTRHSSTTLNARMKKLIDSKRYRHVLDIFDKQSHAADDFALNMALKACSNLQDYRRGRGIVRQLSPKSLNNPFIQTSLIHFYMKSGDLKSATDLFNSIPVKTNPLYTTLFKGLISMKKSKEVLNLYEQNKMKLDEGVFVMVSKACSEICDDRARRTGKQLADNLPKDLKGSEKVMNSTIFMLMKFGNVDEAEQLFRQMKHKTIYTYGAMMKGYNHNQMFEKALNLFHQMDLAPNENILTIIFNTCTHLFNDRALQIGKELLRKMNKSYYNNDIVITSAIHMLMKFDLVNDAERLFRQVKTKSALTYHAMINGYSQLDELDKCFQLFDQMKSDQILPNEVVLLSTIGVCAKIGIRSVSQSIVDQIPADLKSSRNIQNALISMWGKNSSIGKSKEIFESLSDPDVVAYNSMINAYGLNGMGVEAVELYRRIPVDMRDEVSRTCALNACSHAGLLNECRHIFDQIPHKTVKIVTAMVDCLSRLAMFDEAESVIEDYEKINPPSSAMYMALLSGARNVRYSNLSDRIYKKMQQLFPDEKDTLIAGSVLLSNIYSSIGDHHRAGDIRTTRIKQFGYNVKVGLSWTSVNNQLVRFKAHDHSHPQSEEIYEELQRLSCELREHGHTFDSSWITRPVKEDETVESVLCGHSEKLAIAFNFIQQPPPSIIQISKNLRICGDCHAATKLITKMRRCEIIIRDANRIHHFSNGECSCQDHF</sequence>
<gene>
    <name evidence="4" type="ORF">EDS130_LOCUS35459</name>
</gene>
<protein>
    <recommendedName>
        <fullName evidence="3">DYW domain-containing protein</fullName>
    </recommendedName>
</protein>
<comment type="caution">
    <text evidence="4">The sequence shown here is derived from an EMBL/GenBank/DDBJ whole genome shotgun (WGS) entry which is preliminary data.</text>
</comment>
<dbReference type="InterPro" id="IPR011990">
    <property type="entry name" value="TPR-like_helical_dom_sf"/>
</dbReference>
<dbReference type="Pfam" id="PF13041">
    <property type="entry name" value="PPR_2"/>
    <property type="match status" value="1"/>
</dbReference>
<evidence type="ECO:0000313" key="4">
    <source>
        <dbReference type="EMBL" id="CAF1390832.1"/>
    </source>
</evidence>
<dbReference type="NCBIfam" id="TIGR00756">
    <property type="entry name" value="PPR"/>
    <property type="match status" value="3"/>
</dbReference>
<dbReference type="PANTHER" id="PTHR24015:SF1903">
    <property type="entry name" value="OS05G0305300 PROTEIN"/>
    <property type="match status" value="1"/>
</dbReference>
<dbReference type="Pfam" id="PF01535">
    <property type="entry name" value="PPR"/>
    <property type="match status" value="4"/>
</dbReference>
<evidence type="ECO:0000256" key="2">
    <source>
        <dbReference type="PROSITE-ProRule" id="PRU00708"/>
    </source>
</evidence>
<dbReference type="InterPro" id="IPR002885">
    <property type="entry name" value="PPR_rpt"/>
</dbReference>
<dbReference type="AlphaFoldDB" id="A0A815KBD3"/>
<feature type="repeat" description="PPR" evidence="2">
    <location>
        <begin position="426"/>
        <end position="456"/>
    </location>
</feature>
<dbReference type="InterPro" id="IPR032867">
    <property type="entry name" value="DYW_dom"/>
</dbReference>
<dbReference type="Proteomes" id="UP000663852">
    <property type="component" value="Unassembled WGS sequence"/>
</dbReference>
<dbReference type="Gene3D" id="1.25.40.10">
    <property type="entry name" value="Tetratricopeptide repeat domain"/>
    <property type="match status" value="5"/>
</dbReference>
<dbReference type="PROSITE" id="PS51375">
    <property type="entry name" value="PPR"/>
    <property type="match status" value="3"/>
</dbReference>
<dbReference type="GO" id="GO:0008270">
    <property type="term" value="F:zinc ion binding"/>
    <property type="evidence" value="ECO:0007669"/>
    <property type="project" value="InterPro"/>
</dbReference>
<feature type="repeat" description="PPR" evidence="2">
    <location>
        <begin position="195"/>
        <end position="229"/>
    </location>
</feature>
<dbReference type="FunFam" id="1.25.40.10:FF:000158">
    <property type="entry name" value="pentatricopeptide repeat-containing protein At2g33680"/>
    <property type="match status" value="1"/>
</dbReference>
<keyword evidence="1" id="KW-0677">Repeat</keyword>
<proteinExistence type="predicted"/>
<dbReference type="GO" id="GO:0003723">
    <property type="term" value="F:RNA binding"/>
    <property type="evidence" value="ECO:0007669"/>
    <property type="project" value="InterPro"/>
</dbReference>
<dbReference type="EMBL" id="CAJNOJ010000311">
    <property type="protein sequence ID" value="CAF1390832.1"/>
    <property type="molecule type" value="Genomic_DNA"/>
</dbReference>
<dbReference type="GO" id="GO:0048731">
    <property type="term" value="P:system development"/>
    <property type="evidence" value="ECO:0007669"/>
    <property type="project" value="UniProtKB-ARBA"/>
</dbReference>
<reference evidence="4" key="1">
    <citation type="submission" date="2021-02" db="EMBL/GenBank/DDBJ databases">
        <authorList>
            <person name="Nowell W R."/>
        </authorList>
    </citation>
    <scope>NUCLEOTIDE SEQUENCE</scope>
</reference>
<evidence type="ECO:0000259" key="3">
    <source>
        <dbReference type="Pfam" id="PF14432"/>
    </source>
</evidence>
<feature type="domain" description="DYW" evidence="3">
    <location>
        <begin position="641"/>
        <end position="733"/>
    </location>
</feature>
<dbReference type="InterPro" id="IPR046960">
    <property type="entry name" value="PPR_At4g14850-like_plant"/>
</dbReference>
<accession>A0A815KBD3</accession>
<name>A0A815KBD3_ADIRI</name>
<dbReference type="Pfam" id="PF14432">
    <property type="entry name" value="DYW_deaminase"/>
    <property type="match status" value="1"/>
</dbReference>
<dbReference type="OrthoDB" id="185373at2759"/>
<dbReference type="GO" id="GO:0009451">
    <property type="term" value="P:RNA modification"/>
    <property type="evidence" value="ECO:0007669"/>
    <property type="project" value="InterPro"/>
</dbReference>
<organism evidence="4 5">
    <name type="scientific">Adineta ricciae</name>
    <name type="common">Rotifer</name>
    <dbReference type="NCBI Taxonomy" id="249248"/>
    <lineage>
        <taxon>Eukaryota</taxon>
        <taxon>Metazoa</taxon>
        <taxon>Spiralia</taxon>
        <taxon>Gnathifera</taxon>
        <taxon>Rotifera</taxon>
        <taxon>Eurotatoria</taxon>
        <taxon>Bdelloidea</taxon>
        <taxon>Adinetida</taxon>
        <taxon>Adinetidae</taxon>
        <taxon>Adineta</taxon>
    </lineage>
</organism>
<evidence type="ECO:0000313" key="5">
    <source>
        <dbReference type="Proteomes" id="UP000663852"/>
    </source>
</evidence>